<feature type="domain" description="DNA polymerase III beta sliding clamp N-terminal" evidence="11">
    <location>
        <begin position="21"/>
        <end position="77"/>
    </location>
</feature>
<comment type="similarity">
    <text evidence="3">Belongs to the beta sliding clamp family.</text>
</comment>
<comment type="function">
    <text evidence="1">Confers DNA tethering and processivity to DNA polymerases and other proteins. Acts as a clamp, forming a ring around DNA (a reaction catalyzed by the clamp-loading complex) which diffuses in an ATP-independent manner freely and bidirectionally along dsDNA. Initially characterized for its ability to contact the catalytic subunit of DNA polymerase III (Pol III), a complex, multichain enzyme responsible for most of the replicative synthesis in bacteria; Pol III exhibits 3'-5' exonuclease proofreading activity. The beta chain is required for initiation of replication as well as for processivity of DNA replication.</text>
</comment>
<name>A0A9E2KWG5_9BACT</name>
<dbReference type="Gene3D" id="3.10.150.10">
    <property type="entry name" value="DNA Polymerase III, subunit A, domain 2"/>
    <property type="match status" value="1"/>
</dbReference>
<keyword evidence="5" id="KW-0963">Cytoplasm</keyword>
<sequence>KIISNNGNTILQYLINQEKIEIFEEGKILINPRTLLEIANKLNDEWIELNKIEETVLIIKTNKFNAQINLINEFEYPITNFDNYNNEKINFTINDIDQIIQKVSWSTLPITNEIKPICGVYIDSEINPNKITCLGTDSYKITYLTLENKNNSNFNFIIDNTTLKIMSELYKWTNDSNFKLSLNEMNKLFIENENLILIDKVMYGEYPKLVLNNAFNINSNIVINVLKKDLQSALERGKIFVNSERTPLVLINIENNKMFLEFSSYEFGSSKEEINIQKISGNNLKILLNVNFFLNLINTIDVDNVELHFENDTKPVVIYNDNTNFKELLLPIKNN</sequence>
<dbReference type="GO" id="GO:0008408">
    <property type="term" value="F:3'-5' exonuclease activity"/>
    <property type="evidence" value="ECO:0007669"/>
    <property type="project" value="InterPro"/>
</dbReference>
<protein>
    <recommendedName>
        <fullName evidence="15">DNA polymerase III subunit beta</fullName>
    </recommendedName>
</protein>
<keyword evidence="10" id="KW-0238">DNA-binding</keyword>
<dbReference type="Pfam" id="PF02768">
    <property type="entry name" value="DNA_pol3_beta_3"/>
    <property type="match status" value="1"/>
</dbReference>
<evidence type="ECO:0000313" key="14">
    <source>
        <dbReference type="Proteomes" id="UP000824247"/>
    </source>
</evidence>
<organism evidence="13 14">
    <name type="scientific">Candidatus Ureaplasma intestinipullorum</name>
    <dbReference type="NCBI Taxonomy" id="2838770"/>
    <lineage>
        <taxon>Bacteria</taxon>
        <taxon>Bacillati</taxon>
        <taxon>Mycoplasmatota</taxon>
        <taxon>Mycoplasmoidales</taxon>
        <taxon>Mycoplasmoidaceae</taxon>
        <taxon>Ureaplasma</taxon>
    </lineage>
</organism>
<reference evidence="13" key="1">
    <citation type="journal article" date="2021" name="PeerJ">
        <title>Extensive microbial diversity within the chicken gut microbiome revealed by metagenomics and culture.</title>
        <authorList>
            <person name="Gilroy R."/>
            <person name="Ravi A."/>
            <person name="Getino M."/>
            <person name="Pursley I."/>
            <person name="Horton D.L."/>
            <person name="Alikhan N.F."/>
            <person name="Baker D."/>
            <person name="Gharbi K."/>
            <person name="Hall N."/>
            <person name="Watson M."/>
            <person name="Adriaenssens E.M."/>
            <person name="Foster-Nyarko E."/>
            <person name="Jarju S."/>
            <person name="Secka A."/>
            <person name="Antonio M."/>
            <person name="Oren A."/>
            <person name="Chaudhuri R.R."/>
            <person name="La Ragione R."/>
            <person name="Hildebrand F."/>
            <person name="Pallen M.J."/>
        </authorList>
    </citation>
    <scope>NUCLEOTIDE SEQUENCE</scope>
    <source>
        <strain evidence="13">A5-1222</strain>
    </source>
</reference>
<evidence type="ECO:0000256" key="1">
    <source>
        <dbReference type="ARBA" id="ARBA00002266"/>
    </source>
</evidence>
<comment type="subunit">
    <text evidence="4">Forms a ring-shaped head-to-tail homodimer around DNA which binds and tethers DNA polymerases and other proteins to the DNA. The DNA replisome complex has a single clamp-loading complex (3 tau and 1 each of delta, delta', psi and chi subunits) which binds 3 Pol III cores (1 core on the leading strand and 2 on the lagging strand) each with a beta sliding clamp dimer. Additional proteins in the replisome are other copies of gamma, psi and chi, Ssb, DNA helicase and RNA primase.</text>
</comment>
<dbReference type="GO" id="GO:0005737">
    <property type="term" value="C:cytoplasm"/>
    <property type="evidence" value="ECO:0007669"/>
    <property type="project" value="UniProtKB-SubCell"/>
</dbReference>
<evidence type="ECO:0000256" key="10">
    <source>
        <dbReference type="ARBA" id="ARBA00023125"/>
    </source>
</evidence>
<evidence type="ECO:0000259" key="11">
    <source>
        <dbReference type="Pfam" id="PF00712"/>
    </source>
</evidence>
<dbReference type="InterPro" id="IPR001001">
    <property type="entry name" value="DNA_polIII_beta"/>
</dbReference>
<dbReference type="PANTHER" id="PTHR30478">
    <property type="entry name" value="DNA POLYMERASE III SUBUNIT BETA"/>
    <property type="match status" value="1"/>
</dbReference>
<dbReference type="InterPro" id="IPR022634">
    <property type="entry name" value="DNA_polIII_beta_N"/>
</dbReference>
<keyword evidence="6" id="KW-0808">Transferase</keyword>
<dbReference type="AlphaFoldDB" id="A0A9E2KWG5"/>
<evidence type="ECO:0000259" key="12">
    <source>
        <dbReference type="Pfam" id="PF02768"/>
    </source>
</evidence>
<dbReference type="EMBL" id="JAHLFM010000014">
    <property type="protein sequence ID" value="MBU3830700.1"/>
    <property type="molecule type" value="Genomic_DNA"/>
</dbReference>
<dbReference type="Gene3D" id="3.70.10.10">
    <property type="match status" value="1"/>
</dbReference>
<gene>
    <name evidence="13" type="ORF">H9897_00855</name>
</gene>
<feature type="domain" description="DNA polymerase III beta sliding clamp C-terminal" evidence="12">
    <location>
        <begin position="218"/>
        <end position="332"/>
    </location>
</feature>
<dbReference type="Pfam" id="PF00712">
    <property type="entry name" value="DNA_pol3_beta"/>
    <property type="match status" value="1"/>
</dbReference>
<reference evidence="13" key="2">
    <citation type="submission" date="2021-04" db="EMBL/GenBank/DDBJ databases">
        <authorList>
            <person name="Gilroy R."/>
        </authorList>
    </citation>
    <scope>NUCLEOTIDE SEQUENCE</scope>
    <source>
        <strain evidence="13">A5-1222</strain>
    </source>
</reference>
<dbReference type="GO" id="GO:0009360">
    <property type="term" value="C:DNA polymerase III complex"/>
    <property type="evidence" value="ECO:0007669"/>
    <property type="project" value="InterPro"/>
</dbReference>
<dbReference type="SMART" id="SM00480">
    <property type="entry name" value="POL3Bc"/>
    <property type="match status" value="1"/>
</dbReference>
<proteinExistence type="inferred from homology"/>
<dbReference type="Proteomes" id="UP000824247">
    <property type="component" value="Unassembled WGS sequence"/>
</dbReference>
<dbReference type="PANTHER" id="PTHR30478:SF0">
    <property type="entry name" value="BETA SLIDING CLAMP"/>
    <property type="match status" value="1"/>
</dbReference>
<evidence type="ECO:0000256" key="8">
    <source>
        <dbReference type="ARBA" id="ARBA00022705"/>
    </source>
</evidence>
<evidence type="ECO:0000313" key="13">
    <source>
        <dbReference type="EMBL" id="MBU3830700.1"/>
    </source>
</evidence>
<dbReference type="InterPro" id="IPR046938">
    <property type="entry name" value="DNA_clamp_sf"/>
</dbReference>
<keyword evidence="9" id="KW-0239">DNA-directed DNA polymerase</keyword>
<accession>A0A9E2KWG5</accession>
<dbReference type="SUPFAM" id="SSF55979">
    <property type="entry name" value="DNA clamp"/>
    <property type="match status" value="2"/>
</dbReference>
<dbReference type="InterPro" id="IPR022635">
    <property type="entry name" value="DNA_polIII_beta_C"/>
</dbReference>
<dbReference type="GO" id="GO:0003677">
    <property type="term" value="F:DNA binding"/>
    <property type="evidence" value="ECO:0007669"/>
    <property type="project" value="UniProtKB-KW"/>
</dbReference>
<dbReference type="GO" id="GO:0006271">
    <property type="term" value="P:DNA strand elongation involved in DNA replication"/>
    <property type="evidence" value="ECO:0007669"/>
    <property type="project" value="TreeGrafter"/>
</dbReference>
<evidence type="ECO:0000256" key="7">
    <source>
        <dbReference type="ARBA" id="ARBA00022695"/>
    </source>
</evidence>
<dbReference type="GO" id="GO:0003887">
    <property type="term" value="F:DNA-directed DNA polymerase activity"/>
    <property type="evidence" value="ECO:0007669"/>
    <property type="project" value="UniProtKB-KW"/>
</dbReference>
<evidence type="ECO:0000256" key="4">
    <source>
        <dbReference type="ARBA" id="ARBA00011400"/>
    </source>
</evidence>
<comment type="subcellular location">
    <subcellularLocation>
        <location evidence="2">Cytoplasm</location>
    </subcellularLocation>
</comment>
<keyword evidence="8" id="KW-0235">DNA replication</keyword>
<evidence type="ECO:0000256" key="6">
    <source>
        <dbReference type="ARBA" id="ARBA00022679"/>
    </source>
</evidence>
<comment type="caution">
    <text evidence="13">The sequence shown here is derived from an EMBL/GenBank/DDBJ whole genome shotgun (WGS) entry which is preliminary data.</text>
</comment>
<evidence type="ECO:0008006" key="15">
    <source>
        <dbReference type="Google" id="ProtNLM"/>
    </source>
</evidence>
<evidence type="ECO:0000256" key="9">
    <source>
        <dbReference type="ARBA" id="ARBA00022932"/>
    </source>
</evidence>
<feature type="non-terminal residue" evidence="13">
    <location>
        <position position="1"/>
    </location>
</feature>
<evidence type="ECO:0000256" key="2">
    <source>
        <dbReference type="ARBA" id="ARBA00004496"/>
    </source>
</evidence>
<keyword evidence="7" id="KW-0548">Nucleotidyltransferase</keyword>
<evidence type="ECO:0000256" key="3">
    <source>
        <dbReference type="ARBA" id="ARBA00010752"/>
    </source>
</evidence>
<evidence type="ECO:0000256" key="5">
    <source>
        <dbReference type="ARBA" id="ARBA00022490"/>
    </source>
</evidence>